<proteinExistence type="predicted"/>
<evidence type="ECO:0000313" key="3">
    <source>
        <dbReference type="Proteomes" id="UP000503462"/>
    </source>
</evidence>
<evidence type="ECO:0000313" key="2">
    <source>
        <dbReference type="EMBL" id="QIW96546.1"/>
    </source>
</evidence>
<evidence type="ECO:0000256" key="1">
    <source>
        <dbReference type="SAM" id="SignalP"/>
    </source>
</evidence>
<sequence>MRFLFAVLASIALPFASAIIAHAGTLTARGIPDRSNLYHNASLLLGWDLVGMFNTTGQLALLCDNLDTLSGRLEAVGLVVEDVKAPVCISRTAAQMPTPLDINAKLIQYYSDLFVTVVLNAFALNVGDPATSRTWPFRYLCQTGLSYGGLEQFGLDAHHVMEAVCAAGGVPVRPEEEGEATHMSPTALDDFFKNATQLLAYEVATAADDIGKLNALCSALPSYAANIQALGLDPATATATLCDLTAPLTPSQSIVYLTKLFTECFLLIVRNSSKDVAYWNRLLCISFDANNLNAVGLNAIQVFDQVCT</sequence>
<gene>
    <name evidence="2" type="ORF">AMS68_002064</name>
</gene>
<reference evidence="2 3" key="1">
    <citation type="journal article" date="2016" name="Sci. Rep.">
        <title>Peltaster fructicola genome reveals evolution from an invasive phytopathogen to an ectophytic parasite.</title>
        <authorList>
            <person name="Xu C."/>
            <person name="Chen H."/>
            <person name="Gleason M.L."/>
            <person name="Xu J.R."/>
            <person name="Liu H."/>
            <person name="Zhang R."/>
            <person name="Sun G."/>
        </authorList>
    </citation>
    <scope>NUCLEOTIDE SEQUENCE [LARGE SCALE GENOMIC DNA]</scope>
    <source>
        <strain evidence="2 3">LNHT1506</strain>
    </source>
</reference>
<organism evidence="2 3">
    <name type="scientific">Peltaster fructicola</name>
    <dbReference type="NCBI Taxonomy" id="286661"/>
    <lineage>
        <taxon>Eukaryota</taxon>
        <taxon>Fungi</taxon>
        <taxon>Dikarya</taxon>
        <taxon>Ascomycota</taxon>
        <taxon>Pezizomycotina</taxon>
        <taxon>Dothideomycetes</taxon>
        <taxon>Dothideomycetes incertae sedis</taxon>
        <taxon>Peltaster</taxon>
    </lineage>
</organism>
<feature type="chain" id="PRO_5026318889" evidence="1">
    <location>
        <begin position="19"/>
        <end position="308"/>
    </location>
</feature>
<keyword evidence="1" id="KW-0732">Signal</keyword>
<keyword evidence="3" id="KW-1185">Reference proteome</keyword>
<dbReference type="Proteomes" id="UP000503462">
    <property type="component" value="Chromosome 1"/>
</dbReference>
<name>A0A6H0XP62_9PEZI</name>
<accession>A0A6H0XP62</accession>
<dbReference type="EMBL" id="CP051139">
    <property type="protein sequence ID" value="QIW96546.1"/>
    <property type="molecule type" value="Genomic_DNA"/>
</dbReference>
<feature type="signal peptide" evidence="1">
    <location>
        <begin position="1"/>
        <end position="18"/>
    </location>
</feature>
<protein>
    <submittedName>
        <fullName evidence="2">Uncharacterized protein</fullName>
    </submittedName>
</protein>
<dbReference type="AlphaFoldDB" id="A0A6H0XP62"/>